<dbReference type="InterPro" id="IPR003615">
    <property type="entry name" value="HNH_nuc"/>
</dbReference>
<evidence type="ECO:0000313" key="2">
    <source>
        <dbReference type="EMBL" id="AAN33038.1"/>
    </source>
</evidence>
<dbReference type="EMBL" id="AF530480">
    <property type="protein sequence ID" value="AAN33038.1"/>
    <property type="molecule type" value="Genomic_DNA"/>
</dbReference>
<dbReference type="GeneID" id="79889607"/>
<dbReference type="RefSeq" id="WP_004397180.1">
    <property type="nucleotide sequence ID" value="NZ_CAWQCL010000029.1"/>
</dbReference>
<feature type="domain" description="HNH nuclease" evidence="1">
    <location>
        <begin position="178"/>
        <end position="230"/>
    </location>
</feature>
<protein>
    <submittedName>
        <fullName evidence="2">Orfc273-5</fullName>
    </submittedName>
</protein>
<name>Q8GND9_VIBME</name>
<proteinExistence type="predicted"/>
<dbReference type="AlphaFoldDB" id="Q8GND9"/>
<evidence type="ECO:0000259" key="1">
    <source>
        <dbReference type="Pfam" id="PF13391"/>
    </source>
</evidence>
<sequence>MKLVESLEELQANISELERIRTSGSKSEREEFLSLIKKGTCFVPYIFAGSLYFAPSRFVGYIDNSLEKHKKNSNKDGRVTNKAIDQVLDTVASSNSSLESAYVSYCSSLGFIANEKGSFGAARKYWRTTDVDEFLDSIIENEINKDPSLTNTEREQLIKSRIGQGKFRESLIKYWKKCSITGCGKVDILRASHIKPWKDSNHNERLDVFNGLLLTPNLDALFDKGLISFDKFGGIIVSKDLTKVDLNALGISKSIKIDLAQEHEKYMSWHRENIYCSG</sequence>
<reference evidence="2" key="1">
    <citation type="journal article" date="2003" name="Genome Res.">
        <title>Comparative analysis of superintegrons: engineering extensive genetic diversity in the vibrionaceae.</title>
        <authorList>
            <person name="Rowe-Magnus D.A."/>
            <person name="Guerout A.-M."/>
            <person name="Biskri L."/>
            <person name="Bouige P."/>
            <person name="Mazel D."/>
        </authorList>
    </citation>
    <scope>NUCLEOTIDE SEQUENCE</scope>
    <source>
        <strain evidence="2">CIP A267</strain>
    </source>
</reference>
<dbReference type="REBASE" id="6544">
    <property type="entry name" value="VmeA267ORFAP"/>
</dbReference>
<organism evidence="2">
    <name type="scientific">Vibrio metschnikovii</name>
    <dbReference type="NCBI Taxonomy" id="28172"/>
    <lineage>
        <taxon>Bacteria</taxon>
        <taxon>Pseudomonadati</taxon>
        <taxon>Pseudomonadota</taxon>
        <taxon>Gammaproteobacteria</taxon>
        <taxon>Vibrionales</taxon>
        <taxon>Vibrionaceae</taxon>
        <taxon>Vibrio</taxon>
    </lineage>
</organism>
<accession>Q8GND9</accession>
<gene>
    <name evidence="2" type="primary">orfc273-5</name>
</gene>
<dbReference type="OrthoDB" id="529575at2"/>
<dbReference type="REBASE" id="421218">
    <property type="entry name" value="Vme8563ORF686P"/>
</dbReference>
<dbReference type="Pfam" id="PF13391">
    <property type="entry name" value="HNH_2"/>
    <property type="match status" value="1"/>
</dbReference>